<gene>
    <name evidence="3" type="ORF">A3C61_01445</name>
</gene>
<proteinExistence type="predicted"/>
<feature type="compositionally biased region" description="Basic and acidic residues" evidence="1">
    <location>
        <begin position="69"/>
        <end position="79"/>
    </location>
</feature>
<protein>
    <submittedName>
        <fullName evidence="3">Uncharacterized protein</fullName>
    </submittedName>
</protein>
<sequence>MTFDRFKKVWADSLIVGMAIMGVLYLGSYIYSFSGNTQNHCYLDENQGLFSQMVSSVSGLVIAQDQEPEGDKYCERPDPNGDPNVGGTDPNRIGCTCMRKCDPNTGQPTENYEEGKRCKVHCKPDHCKCPNLCDS</sequence>
<feature type="transmembrane region" description="Helical" evidence="2">
    <location>
        <begin position="9"/>
        <end position="31"/>
    </location>
</feature>
<keyword evidence="2" id="KW-1133">Transmembrane helix</keyword>
<keyword evidence="2" id="KW-0812">Transmembrane</keyword>
<keyword evidence="2" id="KW-0472">Membrane</keyword>
<organism evidence="3 4">
    <name type="scientific">Candidatus Yanofskybacteria bacterium RIFCSPHIGHO2_02_FULL_39_10</name>
    <dbReference type="NCBI Taxonomy" id="1802674"/>
    <lineage>
        <taxon>Bacteria</taxon>
        <taxon>Candidatus Yanofskyibacteriota</taxon>
    </lineage>
</organism>
<feature type="region of interest" description="Disordered" evidence="1">
    <location>
        <begin position="67"/>
        <end position="87"/>
    </location>
</feature>
<evidence type="ECO:0000256" key="2">
    <source>
        <dbReference type="SAM" id="Phobius"/>
    </source>
</evidence>
<dbReference type="AlphaFoldDB" id="A0A1F8F6M0"/>
<dbReference type="EMBL" id="MGJO01000053">
    <property type="protein sequence ID" value="OGN08268.1"/>
    <property type="molecule type" value="Genomic_DNA"/>
</dbReference>
<evidence type="ECO:0000313" key="4">
    <source>
        <dbReference type="Proteomes" id="UP000178908"/>
    </source>
</evidence>
<evidence type="ECO:0000256" key="1">
    <source>
        <dbReference type="SAM" id="MobiDB-lite"/>
    </source>
</evidence>
<comment type="caution">
    <text evidence="3">The sequence shown here is derived from an EMBL/GenBank/DDBJ whole genome shotgun (WGS) entry which is preliminary data.</text>
</comment>
<dbReference type="Proteomes" id="UP000178908">
    <property type="component" value="Unassembled WGS sequence"/>
</dbReference>
<accession>A0A1F8F6M0</accession>
<evidence type="ECO:0000313" key="3">
    <source>
        <dbReference type="EMBL" id="OGN08268.1"/>
    </source>
</evidence>
<name>A0A1F8F6M0_9BACT</name>
<reference evidence="3 4" key="1">
    <citation type="journal article" date="2016" name="Nat. Commun.">
        <title>Thousands of microbial genomes shed light on interconnected biogeochemical processes in an aquifer system.</title>
        <authorList>
            <person name="Anantharaman K."/>
            <person name="Brown C.T."/>
            <person name="Hug L.A."/>
            <person name="Sharon I."/>
            <person name="Castelle C.J."/>
            <person name="Probst A.J."/>
            <person name="Thomas B.C."/>
            <person name="Singh A."/>
            <person name="Wilkins M.J."/>
            <person name="Karaoz U."/>
            <person name="Brodie E.L."/>
            <person name="Williams K.H."/>
            <person name="Hubbard S.S."/>
            <person name="Banfield J.F."/>
        </authorList>
    </citation>
    <scope>NUCLEOTIDE SEQUENCE [LARGE SCALE GENOMIC DNA]</scope>
</reference>